<evidence type="ECO:0000256" key="1">
    <source>
        <dbReference type="ARBA" id="ARBA00004651"/>
    </source>
</evidence>
<dbReference type="InterPro" id="IPR024199">
    <property type="entry name" value="Uncharacterised_DsbB"/>
</dbReference>
<dbReference type="Proteomes" id="UP000199286">
    <property type="component" value="Unassembled WGS sequence"/>
</dbReference>
<dbReference type="EMBL" id="FNPF01000005">
    <property type="protein sequence ID" value="SDY27060.1"/>
    <property type="molecule type" value="Genomic_DNA"/>
</dbReference>
<evidence type="ECO:0000313" key="8">
    <source>
        <dbReference type="Proteomes" id="UP000199286"/>
    </source>
</evidence>
<dbReference type="Pfam" id="PF02600">
    <property type="entry name" value="DsbB"/>
    <property type="match status" value="1"/>
</dbReference>
<name>A0A1H3IH82_9RHOB</name>
<dbReference type="PIRSF" id="PIRSF033913">
    <property type="entry name" value="S-S_format_DsbB"/>
    <property type="match status" value="1"/>
</dbReference>
<dbReference type="Gene3D" id="1.20.1550.10">
    <property type="entry name" value="DsbB-like"/>
    <property type="match status" value="1"/>
</dbReference>
<organism evidence="7 8">
    <name type="scientific">Citreimonas salinaria</name>
    <dbReference type="NCBI Taxonomy" id="321339"/>
    <lineage>
        <taxon>Bacteria</taxon>
        <taxon>Pseudomonadati</taxon>
        <taxon>Pseudomonadota</taxon>
        <taxon>Alphaproteobacteria</taxon>
        <taxon>Rhodobacterales</taxon>
        <taxon>Roseobacteraceae</taxon>
        <taxon>Citreimonas</taxon>
    </lineage>
</organism>
<sequence>MTRKTLMILAAAGSAALMLAALGFQYLGDMPPCKLCYWQRYGHVGAIAAGLVALAAPLAIVALLGAAAVGSSALIGAYHAGVERGWWEGPTTCTSQDIGGLDTDALLDQIMNAPLVRCDEIPWQMLGISMAGWNAIASALLVLVWLAALRAPRA</sequence>
<comment type="subcellular location">
    <subcellularLocation>
        <location evidence="1">Cell membrane</location>
        <topology evidence="1">Multi-pass membrane protein</topology>
    </subcellularLocation>
</comment>
<dbReference type="GO" id="GO:0005886">
    <property type="term" value="C:plasma membrane"/>
    <property type="evidence" value="ECO:0007669"/>
    <property type="project" value="UniProtKB-SubCell"/>
</dbReference>
<evidence type="ECO:0000256" key="6">
    <source>
        <dbReference type="SAM" id="Phobius"/>
    </source>
</evidence>
<dbReference type="SUPFAM" id="SSF158442">
    <property type="entry name" value="DsbB-like"/>
    <property type="match status" value="1"/>
</dbReference>
<evidence type="ECO:0000313" key="7">
    <source>
        <dbReference type="EMBL" id="SDY27060.1"/>
    </source>
</evidence>
<dbReference type="GO" id="GO:0006457">
    <property type="term" value="P:protein folding"/>
    <property type="evidence" value="ECO:0007669"/>
    <property type="project" value="InterPro"/>
</dbReference>
<feature type="transmembrane region" description="Helical" evidence="6">
    <location>
        <begin position="47"/>
        <end position="69"/>
    </location>
</feature>
<dbReference type="STRING" id="321339.SAMN05444340_10569"/>
<dbReference type="PANTHER" id="PTHR36570">
    <property type="entry name" value="DISULFIDE BOND FORMATION PROTEIN B"/>
    <property type="match status" value="1"/>
</dbReference>
<accession>A0A1H3IH82</accession>
<dbReference type="InterPro" id="IPR050183">
    <property type="entry name" value="DsbB"/>
</dbReference>
<dbReference type="PANTHER" id="PTHR36570:SF3">
    <property type="entry name" value="DISULFIDE BOND FORMATION PROTEIN B"/>
    <property type="match status" value="1"/>
</dbReference>
<evidence type="ECO:0000256" key="4">
    <source>
        <dbReference type="ARBA" id="ARBA00022989"/>
    </source>
</evidence>
<dbReference type="RefSeq" id="WP_089882069.1">
    <property type="nucleotide sequence ID" value="NZ_FNPF01000005.1"/>
</dbReference>
<evidence type="ECO:0000256" key="2">
    <source>
        <dbReference type="ARBA" id="ARBA00022475"/>
    </source>
</evidence>
<keyword evidence="5 6" id="KW-0472">Membrane</keyword>
<keyword evidence="4 6" id="KW-1133">Transmembrane helix</keyword>
<dbReference type="InterPro" id="IPR023380">
    <property type="entry name" value="DsbB-like_sf"/>
</dbReference>
<keyword evidence="3 6" id="KW-0812">Transmembrane</keyword>
<keyword evidence="8" id="KW-1185">Reference proteome</keyword>
<reference evidence="7 8" key="1">
    <citation type="submission" date="2016-10" db="EMBL/GenBank/DDBJ databases">
        <authorList>
            <person name="de Groot N.N."/>
        </authorList>
    </citation>
    <scope>NUCLEOTIDE SEQUENCE [LARGE SCALE GENOMIC DNA]</scope>
    <source>
        <strain evidence="7 8">DSM 26880</strain>
    </source>
</reference>
<keyword evidence="2" id="KW-1003">Cell membrane</keyword>
<protein>
    <submittedName>
        <fullName evidence="7">Disulfide bond formation protein DsbB</fullName>
    </submittedName>
</protein>
<dbReference type="OrthoDB" id="9808637at2"/>
<dbReference type="InterPro" id="IPR003752">
    <property type="entry name" value="DiS_bond_form_DsbB/BdbC"/>
</dbReference>
<proteinExistence type="predicted"/>
<feature type="transmembrane region" description="Helical" evidence="6">
    <location>
        <begin position="125"/>
        <end position="148"/>
    </location>
</feature>
<evidence type="ECO:0000256" key="5">
    <source>
        <dbReference type="ARBA" id="ARBA00023136"/>
    </source>
</evidence>
<dbReference type="AlphaFoldDB" id="A0A1H3IH82"/>
<dbReference type="GO" id="GO:0015035">
    <property type="term" value="F:protein-disulfide reductase activity"/>
    <property type="evidence" value="ECO:0007669"/>
    <property type="project" value="InterPro"/>
</dbReference>
<evidence type="ECO:0000256" key="3">
    <source>
        <dbReference type="ARBA" id="ARBA00022692"/>
    </source>
</evidence>
<gene>
    <name evidence="7" type="ORF">SAMN05444340_10569</name>
</gene>